<dbReference type="Proteomes" id="UP000008370">
    <property type="component" value="Unassembled WGS sequence"/>
</dbReference>
<sequence>TPRTIGTWLAHATCGEQNIFELTLYDLKNLHRPITDITLPPFTLQPDLDCKPRVQQVLLSPDSIYLAIARSDNVTHVYDARFLGRRVLYEFPHGAAVEATKEDGQYGIYKVEWLDDGTHRLNLVTCGADGCVRLWDVKQAYGDFSDTIVAQSTSYAGWFSLGDIYKGEIPLVMGDGSGNVVVCDRIDTLDEPPRQSLLDTSV</sequence>
<feature type="non-terminal residue" evidence="1">
    <location>
        <position position="1"/>
    </location>
</feature>
<dbReference type="KEGG" id="pco:PHACADRAFT_84022"/>
<dbReference type="InterPro" id="IPR015943">
    <property type="entry name" value="WD40/YVTN_repeat-like_dom_sf"/>
</dbReference>
<dbReference type="HOGENOM" id="CLU_1384913_0_0_1"/>
<dbReference type="InParanoid" id="K5WAJ1"/>
<gene>
    <name evidence="1" type="ORF">PHACADRAFT_84022</name>
</gene>
<dbReference type="OrthoDB" id="10248252at2759"/>
<dbReference type="InterPro" id="IPR036322">
    <property type="entry name" value="WD40_repeat_dom_sf"/>
</dbReference>
<dbReference type="InterPro" id="IPR001680">
    <property type="entry name" value="WD40_rpt"/>
</dbReference>
<dbReference type="AlphaFoldDB" id="K5WAJ1"/>
<dbReference type="Gene3D" id="2.130.10.10">
    <property type="entry name" value="YVTN repeat-like/Quinoprotein amine dehydrogenase"/>
    <property type="match status" value="1"/>
</dbReference>
<evidence type="ECO:0000313" key="1">
    <source>
        <dbReference type="EMBL" id="EKM60948.1"/>
    </source>
</evidence>
<protein>
    <recommendedName>
        <fullName evidence="3">DUF2415 domain-containing protein</fullName>
    </recommendedName>
</protein>
<dbReference type="STRING" id="650164.K5WAJ1"/>
<dbReference type="EMBL" id="JH930468">
    <property type="protein sequence ID" value="EKM60948.1"/>
    <property type="molecule type" value="Genomic_DNA"/>
</dbReference>
<name>K5WAJ1_PHACS</name>
<evidence type="ECO:0008006" key="3">
    <source>
        <dbReference type="Google" id="ProtNLM"/>
    </source>
</evidence>
<evidence type="ECO:0000313" key="2">
    <source>
        <dbReference type="Proteomes" id="UP000008370"/>
    </source>
</evidence>
<dbReference type="SUPFAM" id="SSF50978">
    <property type="entry name" value="WD40 repeat-like"/>
    <property type="match status" value="1"/>
</dbReference>
<dbReference type="Pfam" id="PF00400">
    <property type="entry name" value="WD40"/>
    <property type="match status" value="1"/>
</dbReference>
<reference evidence="1 2" key="1">
    <citation type="journal article" date="2012" name="BMC Genomics">
        <title>Comparative genomics of the white-rot fungi, Phanerochaete carnosa and P. chrysosporium, to elucidate the genetic basis of the distinct wood types they colonize.</title>
        <authorList>
            <person name="Suzuki H."/>
            <person name="MacDonald J."/>
            <person name="Syed K."/>
            <person name="Salamov A."/>
            <person name="Hori C."/>
            <person name="Aerts A."/>
            <person name="Henrissat B."/>
            <person name="Wiebenga A."/>
            <person name="vanKuyk P.A."/>
            <person name="Barry K."/>
            <person name="Lindquist E."/>
            <person name="LaButti K."/>
            <person name="Lapidus A."/>
            <person name="Lucas S."/>
            <person name="Coutinho P."/>
            <person name="Gong Y."/>
            <person name="Samejima M."/>
            <person name="Mahadevan R."/>
            <person name="Abou-Zaid M."/>
            <person name="de Vries R.P."/>
            <person name="Igarashi K."/>
            <person name="Yadav J.S."/>
            <person name="Grigoriev I.V."/>
            <person name="Master E.R."/>
        </authorList>
    </citation>
    <scope>NUCLEOTIDE SEQUENCE [LARGE SCALE GENOMIC DNA]</scope>
    <source>
        <strain evidence="1 2">HHB-10118-sp</strain>
    </source>
</reference>
<proteinExistence type="predicted"/>
<keyword evidence="2" id="KW-1185">Reference proteome</keyword>
<organism evidence="1 2">
    <name type="scientific">Phanerochaete carnosa (strain HHB-10118-sp)</name>
    <name type="common">White-rot fungus</name>
    <name type="synonym">Peniophora carnosa</name>
    <dbReference type="NCBI Taxonomy" id="650164"/>
    <lineage>
        <taxon>Eukaryota</taxon>
        <taxon>Fungi</taxon>
        <taxon>Dikarya</taxon>
        <taxon>Basidiomycota</taxon>
        <taxon>Agaricomycotina</taxon>
        <taxon>Agaricomycetes</taxon>
        <taxon>Polyporales</taxon>
        <taxon>Phanerochaetaceae</taxon>
        <taxon>Phanerochaete</taxon>
    </lineage>
</organism>
<dbReference type="RefSeq" id="XP_007390388.1">
    <property type="nucleotide sequence ID" value="XM_007390326.1"/>
</dbReference>
<accession>K5WAJ1</accession>
<dbReference type="GeneID" id="18920428"/>